<comment type="caution">
    <text evidence="2">The sequence shown here is derived from an EMBL/GenBank/DDBJ whole genome shotgun (WGS) entry which is preliminary data.</text>
</comment>
<feature type="transmembrane region" description="Helical" evidence="1">
    <location>
        <begin position="161"/>
        <end position="178"/>
    </location>
</feature>
<keyword evidence="1" id="KW-0812">Transmembrane</keyword>
<dbReference type="AlphaFoldDB" id="A0A842HIJ8"/>
<dbReference type="GO" id="GO:0016787">
    <property type="term" value="F:hydrolase activity"/>
    <property type="evidence" value="ECO:0007669"/>
    <property type="project" value="UniProtKB-KW"/>
</dbReference>
<keyword evidence="1" id="KW-0472">Membrane</keyword>
<feature type="transmembrane region" description="Helical" evidence="1">
    <location>
        <begin position="126"/>
        <end position="154"/>
    </location>
</feature>
<keyword evidence="3" id="KW-1185">Reference proteome</keyword>
<gene>
    <name evidence="2" type="ORF">H5P28_16250</name>
</gene>
<accession>A0A842HIJ8</accession>
<organism evidence="2 3">
    <name type="scientific">Ruficoccus amylovorans</name>
    <dbReference type="NCBI Taxonomy" id="1804625"/>
    <lineage>
        <taxon>Bacteria</taxon>
        <taxon>Pseudomonadati</taxon>
        <taxon>Verrucomicrobiota</taxon>
        <taxon>Opitutia</taxon>
        <taxon>Puniceicoccales</taxon>
        <taxon>Cerasicoccaceae</taxon>
        <taxon>Ruficoccus</taxon>
    </lineage>
</organism>
<dbReference type="RefSeq" id="WP_185676748.1">
    <property type="nucleotide sequence ID" value="NZ_JACHVB010000052.1"/>
</dbReference>
<keyword evidence="2" id="KW-0378">Hydrolase</keyword>
<proteinExistence type="predicted"/>
<dbReference type="Proteomes" id="UP000546464">
    <property type="component" value="Unassembled WGS sequence"/>
</dbReference>
<feature type="transmembrane region" description="Helical" evidence="1">
    <location>
        <begin position="61"/>
        <end position="81"/>
    </location>
</feature>
<protein>
    <submittedName>
        <fullName evidence="2">Metal-dependent hydrolase</fullName>
    </submittedName>
</protein>
<dbReference type="InterPro" id="IPR007404">
    <property type="entry name" value="YdjM-like"/>
</dbReference>
<feature type="transmembrane region" description="Helical" evidence="1">
    <location>
        <begin position="93"/>
        <end position="114"/>
    </location>
</feature>
<dbReference type="Pfam" id="PF04307">
    <property type="entry name" value="YdjM"/>
    <property type="match status" value="1"/>
</dbReference>
<evidence type="ECO:0000256" key="1">
    <source>
        <dbReference type="SAM" id="Phobius"/>
    </source>
</evidence>
<dbReference type="EMBL" id="JACHVB010000052">
    <property type="protein sequence ID" value="MBC2595818.1"/>
    <property type="molecule type" value="Genomic_DNA"/>
</dbReference>
<reference evidence="2 3" key="1">
    <citation type="submission" date="2020-07" db="EMBL/GenBank/DDBJ databases">
        <authorList>
            <person name="Feng X."/>
        </authorList>
    </citation>
    <scope>NUCLEOTIDE SEQUENCE [LARGE SCALE GENOMIC DNA]</scope>
    <source>
        <strain evidence="2 3">JCM31066</strain>
    </source>
</reference>
<dbReference type="PANTHER" id="PTHR40031">
    <property type="entry name" value="HYPOTHETICAL MEMBRANE SPANNING PROTEIN"/>
    <property type="match status" value="1"/>
</dbReference>
<evidence type="ECO:0000313" key="2">
    <source>
        <dbReference type="EMBL" id="MBC2595818.1"/>
    </source>
</evidence>
<keyword evidence="1" id="KW-1133">Transmembrane helix</keyword>
<sequence length="351" mass="39014">MDSLTQIVLASSLTAAIAPARNRRSALLAGALLGTLPDLDSIPLLLTTDNPVTLMTSHRGFTHSLFILPLLGWLIWWLCKLRGHRIKAAPTRWFWAIQAALLTHPLIDACTVYGTQLLWPFTPPPIMWASLFIIDPLYTIWLLLGCVVALIAGARPIAQKALIAGLVLSSAYLVWAFAAKAQADHNAREELARLGYADAPYFSVPTPLNTLLWRSVALTEDGFLEAERSLLADEGPTRFRRYSSDTAALDTVQDFPNVQRLLWFSNGFIKAHILDHAPDGGQWLVLSDLRMGAEPSYAFNFAVAERDGPDSPWKEIQPRMLPREARGDRWSLSLIWDRIRHSPASSATFAQ</sequence>
<evidence type="ECO:0000313" key="3">
    <source>
        <dbReference type="Proteomes" id="UP000546464"/>
    </source>
</evidence>
<name>A0A842HIJ8_9BACT</name>
<dbReference type="InterPro" id="IPR053170">
    <property type="entry name" value="Transcription_regulator"/>
</dbReference>
<dbReference type="PANTHER" id="PTHR40031:SF1">
    <property type="entry name" value="MEMBRANE-BOUND METAL-DEPENDENT HYDROLASE"/>
    <property type="match status" value="1"/>
</dbReference>